<dbReference type="AlphaFoldDB" id="A0A2M8S194"/>
<keyword evidence="4" id="KW-0862">Zinc</keyword>
<evidence type="ECO:0000313" key="7">
    <source>
        <dbReference type="EMBL" id="PJG84910.1"/>
    </source>
</evidence>
<evidence type="ECO:0000259" key="6">
    <source>
        <dbReference type="Pfam" id="PF02900"/>
    </source>
</evidence>
<accession>A0A2M8S194</accession>
<dbReference type="EMBL" id="PHHA01000020">
    <property type="protein sequence ID" value="PJG84910.1"/>
    <property type="molecule type" value="Genomic_DNA"/>
</dbReference>
<evidence type="ECO:0000256" key="4">
    <source>
        <dbReference type="ARBA" id="ARBA00022833"/>
    </source>
</evidence>
<comment type="cofactor">
    <cofactor evidence="1">
        <name>Zn(2+)</name>
        <dbReference type="ChEBI" id="CHEBI:29105"/>
    </cofactor>
</comment>
<dbReference type="Gene3D" id="3.40.830.10">
    <property type="entry name" value="LigB-like"/>
    <property type="match status" value="1"/>
</dbReference>
<dbReference type="OrthoDB" id="9790889at2"/>
<evidence type="ECO:0000256" key="5">
    <source>
        <dbReference type="ARBA" id="ARBA00023002"/>
    </source>
</evidence>
<gene>
    <name evidence="7" type="ORF">CVP05_08715</name>
</gene>
<dbReference type="GO" id="GO:0016702">
    <property type="term" value="F:oxidoreductase activity, acting on single donors with incorporation of molecular oxygen, incorporation of two atoms of oxygen"/>
    <property type="evidence" value="ECO:0007669"/>
    <property type="project" value="UniProtKB-ARBA"/>
</dbReference>
<comment type="similarity">
    <text evidence="2">Belongs to the DODA-type extradiol aromatic ring-opening dioxygenase family.</text>
</comment>
<evidence type="ECO:0000256" key="2">
    <source>
        <dbReference type="ARBA" id="ARBA00007581"/>
    </source>
</evidence>
<keyword evidence="3" id="KW-0479">Metal-binding</keyword>
<evidence type="ECO:0000256" key="3">
    <source>
        <dbReference type="ARBA" id="ARBA00022723"/>
    </source>
</evidence>
<evidence type="ECO:0000256" key="1">
    <source>
        <dbReference type="ARBA" id="ARBA00001947"/>
    </source>
</evidence>
<keyword evidence="5" id="KW-0560">Oxidoreductase</keyword>
<dbReference type="InterPro" id="IPR014436">
    <property type="entry name" value="Extradiol_dOase_DODA"/>
</dbReference>
<dbReference type="PANTHER" id="PTHR30096:SF0">
    <property type="entry name" value="4,5-DOPA DIOXYGENASE EXTRADIOL-LIKE PROTEIN"/>
    <property type="match status" value="1"/>
</dbReference>
<comment type="caution">
    <text evidence="7">The sequence shown here is derived from an EMBL/GenBank/DDBJ whole genome shotgun (WGS) entry which is preliminary data.</text>
</comment>
<dbReference type="Proteomes" id="UP000229329">
    <property type="component" value="Unassembled WGS sequence"/>
</dbReference>
<dbReference type="NCBIfam" id="NF007914">
    <property type="entry name" value="PRK10628.1"/>
    <property type="match status" value="1"/>
</dbReference>
<dbReference type="GO" id="GO:0008270">
    <property type="term" value="F:zinc ion binding"/>
    <property type="evidence" value="ECO:0007669"/>
    <property type="project" value="InterPro"/>
</dbReference>
<dbReference type="PANTHER" id="PTHR30096">
    <property type="entry name" value="4,5-DOPA DIOXYGENASE EXTRADIOL-LIKE PROTEIN"/>
    <property type="match status" value="1"/>
</dbReference>
<proteinExistence type="inferred from homology"/>
<reference evidence="7 8" key="1">
    <citation type="submission" date="2017-11" db="EMBL/GenBank/DDBJ databases">
        <title>Reclassification of Bisgaard taxon 7 as Conservatibacter flavescens gen. nov., sp. nov.</title>
        <authorList>
            <person name="Christensen H."/>
        </authorList>
    </citation>
    <scope>NUCLEOTIDE SEQUENCE [LARGE SCALE GENOMIC DNA]</scope>
    <source>
        <strain evidence="7 8">7_4</strain>
    </source>
</reference>
<feature type="domain" description="Extradiol ring-cleavage dioxygenase class III enzyme subunit B" evidence="6">
    <location>
        <begin position="5"/>
        <end position="211"/>
    </location>
</feature>
<name>A0A2M8S194_9PAST</name>
<dbReference type="Pfam" id="PF02900">
    <property type="entry name" value="LigB"/>
    <property type="match status" value="1"/>
</dbReference>
<protein>
    <submittedName>
        <fullName evidence="7">4,5-DOPA dioxygenase extradiol</fullName>
    </submittedName>
</protein>
<dbReference type="CDD" id="cd07363">
    <property type="entry name" value="45_DOPA_Dioxygenase"/>
    <property type="match status" value="1"/>
</dbReference>
<dbReference type="PIRSF" id="PIRSF006157">
    <property type="entry name" value="Doxgns_DODA"/>
    <property type="match status" value="1"/>
</dbReference>
<evidence type="ECO:0000313" key="8">
    <source>
        <dbReference type="Proteomes" id="UP000229329"/>
    </source>
</evidence>
<keyword evidence="7" id="KW-0223">Dioxygenase</keyword>
<keyword evidence="8" id="KW-1185">Reference proteome</keyword>
<dbReference type="SUPFAM" id="SSF53213">
    <property type="entry name" value="LigB-like"/>
    <property type="match status" value="1"/>
</dbReference>
<organism evidence="7 8">
    <name type="scientific">Conservatibacter flavescens</name>
    <dbReference type="NCBI Taxonomy" id="28161"/>
    <lineage>
        <taxon>Bacteria</taxon>
        <taxon>Pseudomonadati</taxon>
        <taxon>Pseudomonadota</taxon>
        <taxon>Gammaproteobacteria</taxon>
        <taxon>Pasteurellales</taxon>
        <taxon>Pasteurellaceae</taxon>
        <taxon>Conservatibacter</taxon>
    </lineage>
</organism>
<sequence length="265" mass="29529">MKFPAVFLGHGSPMNAIDNKNPFNNGFSQMAKNITAKYGKPQAILMISAHWYGRDFRVMTGENNPIIYDFYGFPEALYQTQYPAKGSIALAGQVMSLLADDGIIADDKRGLDHGAWAVLRHFYPNADIPVVQLSLNLSKPASWHWQIAKKLSVLSDAGILIMGSGNIVHNLHELNFAQMDHSVAYDWAALFHQQINQAILTNDTQTLLDYQNLGQHANLSVPTPSEHYLPLLYVMAQREKNDNVQIFNDEIIGGSLSMTSVTVRI</sequence>
<dbReference type="GO" id="GO:0008198">
    <property type="term" value="F:ferrous iron binding"/>
    <property type="evidence" value="ECO:0007669"/>
    <property type="project" value="InterPro"/>
</dbReference>
<dbReference type="RefSeq" id="WP_100289187.1">
    <property type="nucleotide sequence ID" value="NZ_PHHA01000020.1"/>
</dbReference>
<dbReference type="InterPro" id="IPR004183">
    <property type="entry name" value="Xdiol_dOase_suB"/>
</dbReference>